<dbReference type="SUPFAM" id="SSF48256">
    <property type="entry name" value="Citrate synthase"/>
    <property type="match status" value="1"/>
</dbReference>
<comment type="caution">
    <text evidence="6">The sequence shown here is derived from an EMBL/GenBank/DDBJ whole genome shotgun (WGS) entry which is preliminary data.</text>
</comment>
<dbReference type="InterPro" id="IPR002020">
    <property type="entry name" value="Citrate_synthase"/>
</dbReference>
<dbReference type="PRINTS" id="PR00143">
    <property type="entry name" value="CITRTSNTHASE"/>
</dbReference>
<dbReference type="PANTHER" id="PTHR11739:SF4">
    <property type="entry name" value="CITRATE SYNTHASE, PEROXISOMAL"/>
    <property type="match status" value="1"/>
</dbReference>
<keyword evidence="4" id="KW-0808">Transferase</keyword>
<dbReference type="EC" id="2.3.3.16" evidence="3"/>
<dbReference type="InterPro" id="IPR009061">
    <property type="entry name" value="DNA-bd_dom_put_sf"/>
</dbReference>
<dbReference type="Gene3D" id="1.10.580.10">
    <property type="entry name" value="Citrate Synthase, domain 1"/>
    <property type="match status" value="2"/>
</dbReference>
<evidence type="ECO:0000256" key="3">
    <source>
        <dbReference type="ARBA" id="ARBA00012972"/>
    </source>
</evidence>
<proteinExistence type="inferred from homology"/>
<sequence>MLAMEWIDAVTASERLGVKPATLYAYVSRGVLQRRHSEDGRRSLFSAEEVERLARRGRPRSQPPELVIESAVTALGVDRPYYRGVDALELARTATFETVADWLWTTDAPRPDVPRLVDPGAGGAGVRWEAAGGGWRCEPAALRAAVAAQRGLPEDLLPLDRLQVITTVLGASDSLRHQLDPASVADTGRRLVAGLVDGLPQLGSPQGESIAERLWSRLSPRPAVPALLDTLRAALVLLADHELAASTLAARVAASARADPYAVVLTGLGVLGGPLHGGASYGAERLLAEIAEPHQAARAIGERVRRGERIPGFGHSVYKNGDGRGALLLDLLKHAAPGHERIAAVTAVQEEMRRRRLPEHNIDFALATLTAVSGMVNGASEAIFAVARVAGWLAHAIEEYGRGSLLRLRASYTGPPVK</sequence>
<name>A0ABV8G9W8_9ACTN</name>
<dbReference type="Pfam" id="PF00285">
    <property type="entry name" value="Citrate_synt"/>
    <property type="match status" value="1"/>
</dbReference>
<feature type="domain" description="HTH merR-type" evidence="5">
    <location>
        <begin position="12"/>
        <end position="54"/>
    </location>
</feature>
<evidence type="ECO:0000313" key="7">
    <source>
        <dbReference type="Proteomes" id="UP001595851"/>
    </source>
</evidence>
<accession>A0ABV8G9W8</accession>
<keyword evidence="7" id="KW-1185">Reference proteome</keyword>
<dbReference type="SUPFAM" id="SSF46955">
    <property type="entry name" value="Putative DNA-binding domain"/>
    <property type="match status" value="1"/>
</dbReference>
<dbReference type="Gene3D" id="1.10.1660.10">
    <property type="match status" value="1"/>
</dbReference>
<comment type="pathway">
    <text evidence="1">Carbohydrate metabolism; tricarboxylic acid cycle.</text>
</comment>
<gene>
    <name evidence="6" type="ORF">ACFOY2_21775</name>
</gene>
<reference evidence="7" key="1">
    <citation type="journal article" date="2019" name="Int. J. Syst. Evol. Microbiol.">
        <title>The Global Catalogue of Microorganisms (GCM) 10K type strain sequencing project: providing services to taxonomists for standard genome sequencing and annotation.</title>
        <authorList>
            <consortium name="The Broad Institute Genomics Platform"/>
            <consortium name="The Broad Institute Genome Sequencing Center for Infectious Disease"/>
            <person name="Wu L."/>
            <person name="Ma J."/>
        </authorList>
    </citation>
    <scope>NUCLEOTIDE SEQUENCE [LARGE SCALE GENOMIC DNA]</scope>
    <source>
        <strain evidence="7">TBRC 1276</strain>
    </source>
</reference>
<dbReference type="InterPro" id="IPR000551">
    <property type="entry name" value="MerR-type_HTH_dom"/>
</dbReference>
<evidence type="ECO:0000256" key="4">
    <source>
        <dbReference type="ARBA" id="ARBA00022679"/>
    </source>
</evidence>
<dbReference type="Pfam" id="PF13411">
    <property type="entry name" value="MerR_1"/>
    <property type="match status" value="1"/>
</dbReference>
<dbReference type="PANTHER" id="PTHR11739">
    <property type="entry name" value="CITRATE SYNTHASE"/>
    <property type="match status" value="1"/>
</dbReference>
<dbReference type="EMBL" id="JBHSBI010000010">
    <property type="protein sequence ID" value="MFC4009874.1"/>
    <property type="molecule type" value="Genomic_DNA"/>
</dbReference>
<dbReference type="InterPro" id="IPR016142">
    <property type="entry name" value="Citrate_synth-like_lrg_a-sub"/>
</dbReference>
<dbReference type="InterPro" id="IPR016143">
    <property type="entry name" value="Citrate_synth-like_sm_a-sub"/>
</dbReference>
<comment type="similarity">
    <text evidence="2">Belongs to the citrate synthase family.</text>
</comment>
<dbReference type="InterPro" id="IPR036969">
    <property type="entry name" value="Citrate_synthase_sf"/>
</dbReference>
<dbReference type="RefSeq" id="WP_379529891.1">
    <property type="nucleotide sequence ID" value="NZ_JBHSBI010000010.1"/>
</dbReference>
<dbReference type="Gene3D" id="1.10.230.10">
    <property type="entry name" value="Cytochrome P450-Terp, domain 2"/>
    <property type="match status" value="1"/>
</dbReference>
<protein>
    <recommendedName>
        <fullName evidence="3">citrate synthase (unknown stereospecificity)</fullName>
        <ecNumber evidence="3">2.3.3.16</ecNumber>
    </recommendedName>
</protein>
<evidence type="ECO:0000256" key="1">
    <source>
        <dbReference type="ARBA" id="ARBA00005163"/>
    </source>
</evidence>
<organism evidence="6 7">
    <name type="scientific">Nonomuraea purpurea</name>
    <dbReference type="NCBI Taxonomy" id="1849276"/>
    <lineage>
        <taxon>Bacteria</taxon>
        <taxon>Bacillati</taxon>
        <taxon>Actinomycetota</taxon>
        <taxon>Actinomycetes</taxon>
        <taxon>Streptosporangiales</taxon>
        <taxon>Streptosporangiaceae</taxon>
        <taxon>Nonomuraea</taxon>
    </lineage>
</organism>
<dbReference type="Proteomes" id="UP001595851">
    <property type="component" value="Unassembled WGS sequence"/>
</dbReference>
<evidence type="ECO:0000313" key="6">
    <source>
        <dbReference type="EMBL" id="MFC4009874.1"/>
    </source>
</evidence>
<evidence type="ECO:0000256" key="2">
    <source>
        <dbReference type="ARBA" id="ARBA00010566"/>
    </source>
</evidence>
<evidence type="ECO:0000259" key="5">
    <source>
        <dbReference type="Pfam" id="PF13411"/>
    </source>
</evidence>